<dbReference type="EMBL" id="CABR01000150">
    <property type="protein sequence ID" value="CBI11531.1"/>
    <property type="molecule type" value="Genomic_DNA"/>
</dbReference>
<dbReference type="Pfam" id="PF01389">
    <property type="entry name" value="OmpA_membrane"/>
    <property type="match status" value="1"/>
</dbReference>
<dbReference type="InterPro" id="IPR000498">
    <property type="entry name" value="OmpA-like_TM_dom"/>
</dbReference>
<organism evidence="2">
    <name type="scientific">mine drainage metagenome</name>
    <dbReference type="NCBI Taxonomy" id="410659"/>
    <lineage>
        <taxon>unclassified sequences</taxon>
        <taxon>metagenomes</taxon>
        <taxon>ecological metagenomes</taxon>
    </lineage>
</organism>
<evidence type="ECO:0000313" key="2">
    <source>
        <dbReference type="EMBL" id="CBI11531.1"/>
    </source>
</evidence>
<dbReference type="Gene3D" id="2.40.160.20">
    <property type="match status" value="1"/>
</dbReference>
<name>E6QWA8_9ZZZZ</name>
<dbReference type="AlphaFoldDB" id="E6QWA8"/>
<protein>
    <recommendedName>
        <fullName evidence="1">Outer membrane protein OmpA-like transmembrane domain-containing protein</fullName>
    </recommendedName>
</protein>
<comment type="caution">
    <text evidence="2">The sequence shown here is derived from an EMBL/GenBank/DDBJ whole genome shotgun (WGS) entry which is preliminary data.</text>
</comment>
<evidence type="ECO:0000259" key="1">
    <source>
        <dbReference type="Pfam" id="PF01389"/>
    </source>
</evidence>
<gene>
    <name evidence="2" type="ORF">CARN7_2364</name>
</gene>
<dbReference type="InterPro" id="IPR011250">
    <property type="entry name" value="OMP/PagP_B-barrel"/>
</dbReference>
<feature type="domain" description="Outer membrane protein OmpA-like transmembrane" evidence="1">
    <location>
        <begin position="50"/>
        <end position="169"/>
    </location>
</feature>
<proteinExistence type="predicted"/>
<sequence>MKTEKGKFEMKKLLLATLFLIPVVANAADCNSNCDQSAEDDDGSFHEYSYAGLKGGTGQYKTPTSAGSSNSYGATFGHRYSQLFGAEAEYTYLGNYKDAVSSGHATVFSVSALHYLNLWDSFDLFGKLGIAYTQTQNAPAAGGADTNIIYGLGVDWQLACDVGIRLEFDKFSLKTPANTQATNAFLGLNFSF</sequence>
<dbReference type="SUPFAM" id="SSF56925">
    <property type="entry name" value="OMPA-like"/>
    <property type="match status" value="1"/>
</dbReference>
<accession>E6QWA8</accession>
<reference evidence="2" key="1">
    <citation type="submission" date="2009-10" db="EMBL/GenBank/DDBJ databases">
        <title>Diversity of trophic interactions inside an arsenic-rich microbial ecosystem.</title>
        <authorList>
            <person name="Bertin P.N."/>
            <person name="Heinrich-Salmeron A."/>
            <person name="Pelletier E."/>
            <person name="Goulhen-Chollet F."/>
            <person name="Arsene-Ploetze F."/>
            <person name="Gallien S."/>
            <person name="Calteau A."/>
            <person name="Vallenet D."/>
            <person name="Casiot C."/>
            <person name="Chane-Woon-Ming B."/>
            <person name="Giloteaux L."/>
            <person name="Barakat M."/>
            <person name="Bonnefoy V."/>
            <person name="Bruneel O."/>
            <person name="Chandler M."/>
            <person name="Cleiss J."/>
            <person name="Duran R."/>
            <person name="Elbaz-Poulichet F."/>
            <person name="Fonknechten N."/>
            <person name="Lauga B."/>
            <person name="Mornico D."/>
            <person name="Ortet P."/>
            <person name="Schaeffer C."/>
            <person name="Siguier P."/>
            <person name="Alexander Thil Smith A."/>
            <person name="Van Dorsselaer A."/>
            <person name="Weissenbach J."/>
            <person name="Medigue C."/>
            <person name="Le Paslier D."/>
        </authorList>
    </citation>
    <scope>NUCLEOTIDE SEQUENCE</scope>
</reference>